<dbReference type="Gene3D" id="3.40.1500.20">
    <property type="match status" value="1"/>
</dbReference>
<reference evidence="1" key="1">
    <citation type="submission" date="2021-08" db="EMBL/GenBank/DDBJ databases">
        <title>WGS assembly of Ceratopteris richardii.</title>
        <authorList>
            <person name="Marchant D.B."/>
            <person name="Chen G."/>
            <person name="Jenkins J."/>
            <person name="Shu S."/>
            <person name="Leebens-Mack J."/>
            <person name="Grimwood J."/>
            <person name="Schmutz J."/>
            <person name="Soltis P."/>
            <person name="Soltis D."/>
            <person name="Chen Z.-H."/>
        </authorList>
    </citation>
    <scope>NUCLEOTIDE SEQUENCE</scope>
    <source>
        <strain evidence="1">Whitten #5841</strain>
        <tissue evidence="1">Leaf</tissue>
    </source>
</reference>
<keyword evidence="2" id="KW-1185">Reference proteome</keyword>
<dbReference type="GO" id="GO:0050897">
    <property type="term" value="F:cobalt ion binding"/>
    <property type="evidence" value="ECO:0007669"/>
    <property type="project" value="InterPro"/>
</dbReference>
<gene>
    <name evidence="1" type="ORF">KP509_30G014300</name>
</gene>
<dbReference type="EMBL" id="CM035435">
    <property type="protein sequence ID" value="KAH7289685.1"/>
    <property type="molecule type" value="Genomic_DNA"/>
</dbReference>
<proteinExistence type="predicted"/>
<dbReference type="PANTHER" id="PTHR34557:SF6">
    <property type="entry name" value="15,16-DIHYDROBILIVERDIN:FERREDOXIN OXIDOREDUCTASE"/>
    <property type="match status" value="1"/>
</dbReference>
<name>A0A8T2R231_CERRI</name>
<dbReference type="GO" id="GO:0010024">
    <property type="term" value="P:phytochromobilin biosynthetic process"/>
    <property type="evidence" value="ECO:0007669"/>
    <property type="project" value="InterPro"/>
</dbReference>
<dbReference type="PANTHER" id="PTHR34557">
    <property type="entry name" value="PHYTOCHROMOBILIN:FERREDOXIN OXIDOREDUCTASE, CHLOROPLASTIC"/>
    <property type="match status" value="1"/>
</dbReference>
<dbReference type="Proteomes" id="UP000825935">
    <property type="component" value="Chromosome 30"/>
</dbReference>
<evidence type="ECO:0000313" key="2">
    <source>
        <dbReference type="Proteomes" id="UP000825935"/>
    </source>
</evidence>
<dbReference type="GO" id="GO:0016636">
    <property type="term" value="F:oxidoreductase activity, acting on the CH-CH group of donors, iron-sulfur protein as acceptor"/>
    <property type="evidence" value="ECO:0007669"/>
    <property type="project" value="InterPro"/>
</dbReference>
<organism evidence="1 2">
    <name type="scientific">Ceratopteris richardii</name>
    <name type="common">Triangle waterfern</name>
    <dbReference type="NCBI Taxonomy" id="49495"/>
    <lineage>
        <taxon>Eukaryota</taxon>
        <taxon>Viridiplantae</taxon>
        <taxon>Streptophyta</taxon>
        <taxon>Embryophyta</taxon>
        <taxon>Tracheophyta</taxon>
        <taxon>Polypodiopsida</taxon>
        <taxon>Polypodiidae</taxon>
        <taxon>Polypodiales</taxon>
        <taxon>Pteridineae</taxon>
        <taxon>Pteridaceae</taxon>
        <taxon>Parkerioideae</taxon>
        <taxon>Ceratopteris</taxon>
    </lineage>
</organism>
<accession>A0A8T2R231</accession>
<evidence type="ECO:0008006" key="3">
    <source>
        <dbReference type="Google" id="ProtNLM"/>
    </source>
</evidence>
<dbReference type="OrthoDB" id="1882595at2759"/>
<dbReference type="InterPro" id="IPR009249">
    <property type="entry name" value="Ferredoxin-dep_bilin_Rdtase"/>
</dbReference>
<dbReference type="Pfam" id="PF05996">
    <property type="entry name" value="Fe_bilin_red"/>
    <property type="match status" value="1"/>
</dbReference>
<protein>
    <recommendedName>
        <fullName evidence="3">15,16-dihydrobiliverdin:ferredoxin oxidoreductase</fullName>
    </recommendedName>
</protein>
<dbReference type="AlphaFoldDB" id="A0A8T2R231"/>
<sequence>MELSYLSDVCSLKSSMLESKFHSLFWLHDIRRRKTPGGPRPGSMRSKYCMSSYSYMDALLKDSSVDSSVKLIYKPYMDSLCSTLTVAAPGMKSLRFDEELRVCKSDSGSQRAVIQNWLFCSDRLRRIRLTYFDAGSACQAFNSLLYPDWRFDYPLLGIDLLAFGKKKILCVVDFQPLSQDPGYLEKYTAGLAPIQNKFAMFCSKMSTRFYNEKEFFSKQLIFYRSDRGAADPLLQVPDGLFFSTYMGYVTSYLKWLHLLEPVYDLDFKMAVRNRHTEYDTYSSERDPAIKVFTQYFGQKWSERFASEFLFPRD</sequence>
<comment type="caution">
    <text evidence="1">The sequence shown here is derived from an EMBL/GenBank/DDBJ whole genome shotgun (WGS) entry which is preliminary data.</text>
</comment>
<evidence type="ECO:0000313" key="1">
    <source>
        <dbReference type="EMBL" id="KAH7289685.1"/>
    </source>
</evidence>